<dbReference type="SUPFAM" id="SSF81321">
    <property type="entry name" value="Family A G protein-coupled receptor-like"/>
    <property type="match status" value="1"/>
</dbReference>
<comment type="caution">
    <text evidence="2">The sequence shown here is derived from an EMBL/GenBank/DDBJ whole genome shotgun (WGS) entry which is preliminary data.</text>
</comment>
<dbReference type="OrthoDB" id="5526552at2759"/>
<feature type="transmembrane region" description="Helical" evidence="1">
    <location>
        <begin position="84"/>
        <end position="110"/>
    </location>
</feature>
<evidence type="ECO:0000313" key="3">
    <source>
        <dbReference type="Proteomes" id="UP001151582"/>
    </source>
</evidence>
<evidence type="ECO:0000313" key="2">
    <source>
        <dbReference type="EMBL" id="KAJ1984800.1"/>
    </source>
</evidence>
<accession>A0A9W8B854</accession>
<keyword evidence="1" id="KW-0472">Membrane</keyword>
<feature type="transmembrane region" description="Helical" evidence="1">
    <location>
        <begin position="255"/>
        <end position="274"/>
    </location>
</feature>
<keyword evidence="3" id="KW-1185">Reference proteome</keyword>
<keyword evidence="1" id="KW-0812">Transmembrane</keyword>
<feature type="transmembrane region" description="Helical" evidence="1">
    <location>
        <begin position="122"/>
        <end position="147"/>
    </location>
</feature>
<protein>
    <recommendedName>
        <fullName evidence="4">G protein-coupled receptor</fullName>
    </recommendedName>
</protein>
<evidence type="ECO:0000256" key="1">
    <source>
        <dbReference type="SAM" id="Phobius"/>
    </source>
</evidence>
<feature type="transmembrane region" description="Helical" evidence="1">
    <location>
        <begin position="6"/>
        <end position="32"/>
    </location>
</feature>
<reference evidence="2" key="1">
    <citation type="submission" date="2022-07" db="EMBL/GenBank/DDBJ databases">
        <title>Phylogenomic reconstructions and comparative analyses of Kickxellomycotina fungi.</title>
        <authorList>
            <person name="Reynolds N.K."/>
            <person name="Stajich J.E."/>
            <person name="Barry K."/>
            <person name="Grigoriev I.V."/>
            <person name="Crous P."/>
            <person name="Smith M.E."/>
        </authorList>
    </citation>
    <scope>NUCLEOTIDE SEQUENCE</scope>
    <source>
        <strain evidence="2">RSA 567</strain>
    </source>
</reference>
<organism evidence="2 3">
    <name type="scientific">Dimargaris verticillata</name>
    <dbReference type="NCBI Taxonomy" id="2761393"/>
    <lineage>
        <taxon>Eukaryota</taxon>
        <taxon>Fungi</taxon>
        <taxon>Fungi incertae sedis</taxon>
        <taxon>Zoopagomycota</taxon>
        <taxon>Kickxellomycotina</taxon>
        <taxon>Dimargaritomycetes</taxon>
        <taxon>Dimargaritales</taxon>
        <taxon>Dimargaritaceae</taxon>
        <taxon>Dimargaris</taxon>
    </lineage>
</organism>
<feature type="transmembrane region" description="Helical" evidence="1">
    <location>
        <begin position="213"/>
        <end position="235"/>
    </location>
</feature>
<evidence type="ECO:0008006" key="4">
    <source>
        <dbReference type="Google" id="ProtNLM"/>
    </source>
</evidence>
<proteinExistence type="predicted"/>
<gene>
    <name evidence="2" type="ORF">H4R34_000420</name>
</gene>
<dbReference type="EMBL" id="JANBQB010000010">
    <property type="protein sequence ID" value="KAJ1984800.1"/>
    <property type="molecule type" value="Genomic_DNA"/>
</dbReference>
<dbReference type="Gene3D" id="1.20.1070.10">
    <property type="entry name" value="Rhodopsin 7-helix transmembrane proteins"/>
    <property type="match status" value="1"/>
</dbReference>
<name>A0A9W8B854_9FUNG</name>
<dbReference type="Proteomes" id="UP001151582">
    <property type="component" value="Unassembled WGS sequence"/>
</dbReference>
<feature type="transmembrane region" description="Helical" evidence="1">
    <location>
        <begin position="167"/>
        <end position="192"/>
    </location>
</feature>
<dbReference type="AlphaFoldDB" id="A0A9W8B854"/>
<sequence length="406" mass="46046">MALVDFFISLYVLDALSILCSFACIAIVLWVWYKQPSSKESPSFNLTLWIGIADLPLRVCDILSNPMTFMGNYPSSPHFGKFIMWLNYFSSFWFIYLNCMITLDLQLVFFHRLPRQARIRRWYPLLGTGIAFFMAFWYLVLPTIVITPDGFFNIEDPTGLANRFSTIWTNICFHVGIIYAIIVVVAVCFKVFRSQAHLRRFDQGEHAKAMSKALIRNTRLIIAYPIVLFIVYVPYVLNSWFSSFLTGPFPYYWNLAYTVVYNAQGIFSFIILLFHPVMLSTYRQNNFGFSSLWSRVSRRLGTSPGTYQSSMGTGATSGPTMGSYGHSGASGSHGTNHLHASSPYIKTMDMGPGVTGYFDNTLEAGESHTMTMPRLKGLEGMEPIEADAVRMEKDETLAFLDDPTCL</sequence>
<keyword evidence="1" id="KW-1133">Transmembrane helix</keyword>